<dbReference type="GO" id="GO:0015171">
    <property type="term" value="F:amino acid transmembrane transporter activity"/>
    <property type="evidence" value="ECO:0007669"/>
    <property type="project" value="TreeGrafter"/>
</dbReference>
<keyword evidence="2" id="KW-1003">Cell membrane</keyword>
<evidence type="ECO:0000256" key="5">
    <source>
        <dbReference type="ARBA" id="ARBA00023136"/>
    </source>
</evidence>
<evidence type="ECO:0000313" key="8">
    <source>
        <dbReference type="Proteomes" id="UP000077786"/>
    </source>
</evidence>
<evidence type="ECO:0000256" key="4">
    <source>
        <dbReference type="ARBA" id="ARBA00022989"/>
    </source>
</evidence>
<gene>
    <name evidence="7" type="ORF">A0123_03239</name>
</gene>
<evidence type="ECO:0000256" key="6">
    <source>
        <dbReference type="SAM" id="Phobius"/>
    </source>
</evidence>
<dbReference type="PANTHER" id="PTHR30086:SF19">
    <property type="entry name" value="THREONINE EFFLUX PROTEIN"/>
    <property type="match status" value="1"/>
</dbReference>
<feature type="transmembrane region" description="Helical" evidence="6">
    <location>
        <begin position="6"/>
        <end position="30"/>
    </location>
</feature>
<feature type="transmembrane region" description="Helical" evidence="6">
    <location>
        <begin position="151"/>
        <end position="174"/>
    </location>
</feature>
<evidence type="ECO:0000256" key="3">
    <source>
        <dbReference type="ARBA" id="ARBA00022692"/>
    </source>
</evidence>
<dbReference type="RefSeq" id="WP_198150543.1">
    <property type="nucleotide sequence ID" value="NZ_LUTU01000021.1"/>
</dbReference>
<evidence type="ECO:0000313" key="7">
    <source>
        <dbReference type="EMBL" id="OAJ66112.1"/>
    </source>
</evidence>
<name>A0A1B6VFV2_9PROT</name>
<dbReference type="PATRIC" id="fig|38307.3.peg.3386"/>
<evidence type="ECO:0000256" key="1">
    <source>
        <dbReference type="ARBA" id="ARBA00004651"/>
    </source>
</evidence>
<dbReference type="AlphaFoldDB" id="A0A1B6VFV2"/>
<comment type="caution">
    <text evidence="7">The sequence shown here is derived from an EMBL/GenBank/DDBJ whole genome shotgun (WGS) entry which is preliminary data.</text>
</comment>
<dbReference type="Proteomes" id="UP000077786">
    <property type="component" value="Unassembled WGS sequence"/>
</dbReference>
<dbReference type="Pfam" id="PF01810">
    <property type="entry name" value="LysE"/>
    <property type="match status" value="1"/>
</dbReference>
<protein>
    <submittedName>
        <fullName evidence="7">Lysine transporter LysE</fullName>
    </submittedName>
</protein>
<proteinExistence type="predicted"/>
<dbReference type="InterPro" id="IPR001123">
    <property type="entry name" value="LeuE-type"/>
</dbReference>
<keyword evidence="4 6" id="KW-1133">Transmembrane helix</keyword>
<dbReference type="GO" id="GO:0005886">
    <property type="term" value="C:plasma membrane"/>
    <property type="evidence" value="ECO:0007669"/>
    <property type="project" value="UniProtKB-SubCell"/>
</dbReference>
<feature type="transmembrane region" description="Helical" evidence="6">
    <location>
        <begin position="71"/>
        <end position="96"/>
    </location>
</feature>
<sequence length="212" mass="22851">MSLMQDLYVVIAVSAFWLIAMIVPGLDFLLVTRLAVLRGRSAAWRATLGIATGVAIWGICGFFGIRTLFYAAPWLYLLLKVGGGLYLFIAGCKLLIGSWKSNARNATTASTEPVSGGFRTGLLTNLANPKAPVFVSSLFAAAMPQHAPVQLGLACVFAMFAIAVGWFALVAMVLSHERVSAAFLRCRRWIDRCAGLAFMALGIRFMTERAPG</sequence>
<keyword evidence="3 6" id="KW-0812">Transmembrane</keyword>
<accession>A0A1B6VFV2</accession>
<dbReference type="EMBL" id="LUTU01000021">
    <property type="protein sequence ID" value="OAJ66112.1"/>
    <property type="molecule type" value="Genomic_DNA"/>
</dbReference>
<reference evidence="7 8" key="1">
    <citation type="submission" date="2016-03" db="EMBL/GenBank/DDBJ databases">
        <title>Draft genome sequence of Gluconobacter cerinus strain CECT 9110.</title>
        <authorList>
            <person name="Sainz F."/>
            <person name="Mas A."/>
            <person name="Torija M.J."/>
        </authorList>
    </citation>
    <scope>NUCLEOTIDE SEQUENCE [LARGE SCALE GENOMIC DNA]</scope>
    <source>
        <strain evidence="7 8">CECT 9110</strain>
    </source>
</reference>
<keyword evidence="5 6" id="KW-0472">Membrane</keyword>
<comment type="subcellular location">
    <subcellularLocation>
        <location evidence="1">Cell membrane</location>
        <topology evidence="1">Multi-pass membrane protein</topology>
    </subcellularLocation>
</comment>
<dbReference type="PANTHER" id="PTHR30086">
    <property type="entry name" value="ARGININE EXPORTER PROTEIN ARGO"/>
    <property type="match status" value="1"/>
</dbReference>
<evidence type="ECO:0000256" key="2">
    <source>
        <dbReference type="ARBA" id="ARBA00022475"/>
    </source>
</evidence>
<feature type="transmembrane region" description="Helical" evidence="6">
    <location>
        <begin position="42"/>
        <end position="65"/>
    </location>
</feature>
<organism evidence="7 8">
    <name type="scientific">Gluconobacter cerinus</name>
    <dbReference type="NCBI Taxonomy" id="38307"/>
    <lineage>
        <taxon>Bacteria</taxon>
        <taxon>Pseudomonadati</taxon>
        <taxon>Pseudomonadota</taxon>
        <taxon>Alphaproteobacteria</taxon>
        <taxon>Acetobacterales</taxon>
        <taxon>Acetobacteraceae</taxon>
        <taxon>Gluconobacter</taxon>
    </lineage>
</organism>